<name>A0A4Q7ITS3_9GAMM</name>
<comment type="caution">
    <text evidence="1">The sequence shown here is derived from an EMBL/GenBank/DDBJ whole genome shotgun (WGS) entry which is preliminary data.</text>
</comment>
<reference evidence="1 2" key="1">
    <citation type="submission" date="2018-01" db="EMBL/GenBank/DDBJ databases">
        <title>Co-occurrence of chitin degradation, pigmentation and bioactivity in marine Pseudoalteromonas.</title>
        <authorList>
            <person name="Paulsen S."/>
            <person name="Gram L."/>
            <person name="Machado H."/>
        </authorList>
    </citation>
    <scope>NUCLEOTIDE SEQUENCE [LARGE SCALE GENOMIC DNA]</scope>
    <source>
        <strain evidence="1 2">S3898</strain>
    </source>
</reference>
<dbReference type="EMBL" id="PPSX01000003">
    <property type="protein sequence ID" value="RZQ55089.1"/>
    <property type="molecule type" value="Genomic_DNA"/>
</dbReference>
<evidence type="ECO:0000313" key="2">
    <source>
        <dbReference type="Proteomes" id="UP000291338"/>
    </source>
</evidence>
<evidence type="ECO:0000313" key="1">
    <source>
        <dbReference type="EMBL" id="RZQ55089.1"/>
    </source>
</evidence>
<organism evidence="1 2">
    <name type="scientific">Pseudoalteromonas phenolica</name>
    <dbReference type="NCBI Taxonomy" id="161398"/>
    <lineage>
        <taxon>Bacteria</taxon>
        <taxon>Pseudomonadati</taxon>
        <taxon>Pseudomonadota</taxon>
        <taxon>Gammaproteobacteria</taxon>
        <taxon>Alteromonadales</taxon>
        <taxon>Pseudoalteromonadaceae</taxon>
        <taxon>Pseudoalteromonas</taxon>
    </lineage>
</organism>
<proteinExistence type="predicted"/>
<gene>
    <name evidence="1" type="ORF">C1E23_00710</name>
</gene>
<dbReference type="AlphaFoldDB" id="A0A4Q7ITS3"/>
<dbReference type="Proteomes" id="UP000291338">
    <property type="component" value="Unassembled WGS sequence"/>
</dbReference>
<protein>
    <submittedName>
        <fullName evidence="1">Uncharacterized protein</fullName>
    </submittedName>
</protein>
<dbReference type="RefSeq" id="WP_130253729.1">
    <property type="nucleotide sequence ID" value="NZ_PPSX01000003.1"/>
</dbReference>
<sequence>MSSTSNYPIIPQQPLPREGEQYDATPLEITHVNTAVHDTWLRAISIVWNDKLNEKPWKFNGKKWEQITSELEDAELADLSEKNTPEKKEFYKSFKEFLIGNPTEAFSVLGFNDPDEYARECQPASLPPISVLCAEDALNRLKQKQNGEEPNSYVHHSLESQVLRRFEIFQNAEDIEKFLADPYKFEQGKNGWYTQNNTYPALLLSQLILVIPPKPKDPQDQAMALADYKLAGLSYPCTMCAE</sequence>
<accession>A0A4Q7ITS3</accession>